<feature type="non-terminal residue" evidence="2">
    <location>
        <position position="1"/>
    </location>
</feature>
<dbReference type="Proteomes" id="UP001152797">
    <property type="component" value="Unassembled WGS sequence"/>
</dbReference>
<reference evidence="3 4" key="2">
    <citation type="submission" date="2024-05" db="EMBL/GenBank/DDBJ databases">
        <authorList>
            <person name="Chen Y."/>
            <person name="Shah S."/>
            <person name="Dougan E. K."/>
            <person name="Thang M."/>
            <person name="Chan C."/>
        </authorList>
    </citation>
    <scope>NUCLEOTIDE SEQUENCE [LARGE SCALE GENOMIC DNA]</scope>
</reference>
<feature type="region of interest" description="Disordered" evidence="1">
    <location>
        <begin position="27"/>
        <end position="118"/>
    </location>
</feature>
<evidence type="ECO:0000313" key="3">
    <source>
        <dbReference type="EMBL" id="CAL4800062.1"/>
    </source>
</evidence>
<dbReference type="EMBL" id="CAMXCT030005565">
    <property type="protein sequence ID" value="CAL4800062.1"/>
    <property type="molecule type" value="Genomic_DNA"/>
</dbReference>
<keyword evidence="4" id="KW-1185">Reference proteome</keyword>
<accession>A0A9P1DNA8</accession>
<evidence type="ECO:0000313" key="4">
    <source>
        <dbReference type="Proteomes" id="UP001152797"/>
    </source>
</evidence>
<dbReference type="EMBL" id="CAMXCT010005565">
    <property type="protein sequence ID" value="CAI4012750.1"/>
    <property type="molecule type" value="Genomic_DNA"/>
</dbReference>
<name>A0A9P1DNA8_9DINO</name>
<dbReference type="EMBL" id="CAMXCT020005565">
    <property type="protein sequence ID" value="CAL1166125.1"/>
    <property type="molecule type" value="Genomic_DNA"/>
</dbReference>
<comment type="caution">
    <text evidence="2">The sequence shown here is derived from an EMBL/GenBank/DDBJ whole genome shotgun (WGS) entry which is preliminary data.</text>
</comment>
<proteinExistence type="predicted"/>
<organism evidence="2">
    <name type="scientific">Cladocopium goreaui</name>
    <dbReference type="NCBI Taxonomy" id="2562237"/>
    <lineage>
        <taxon>Eukaryota</taxon>
        <taxon>Sar</taxon>
        <taxon>Alveolata</taxon>
        <taxon>Dinophyceae</taxon>
        <taxon>Suessiales</taxon>
        <taxon>Symbiodiniaceae</taxon>
        <taxon>Cladocopium</taxon>
    </lineage>
</organism>
<sequence>MTGTVAQAVVLAALCSSDAFLKIDRPVASSPEPMPNAVVEADSPEFAQPASEAGMGLDEAGEERKENKGRKRKQHDDGKPSLPVPTRRVRGKQSALAFSSKPPKKGRGYGRGNQKATGKSAAVSIFQKEAICKAYDHLVAEGSMKPGKELENMKMPGYYKGCTGKTRIEQQWTLLCQTAPKLCKAKKELPNSLRLIIDHPTFKGGSGNKPVKSQSKTVMPFVLKLVVEEMVMERIDAGEEVGLAFVQNTIIWCCSLWNDNIQLMREIIRSKNIDMLRAEDERLSQLSSAELDATFQSMYQKVDEVLVSVSVCKTSGALRKQAERLCNQFGLRMRSNEKPGAHLPHGHPSLEAIRTYIKSLTDGHSVHERLVCNFDQVWSLQFRPKRSCLQKDSALAGHRDDALKKSLYLRKIRHNLEVAMNLPVTELNPSEKQLVQAPKPPQISGGKAATAMVSEWRVPRTVTTLSFVDGHVGRSFVTLREGSLPDETRMRLGKELGRHLVIDQPQPKSHMWSESTFVRYLAHLSQEIRLRRKQLGLTFQDRALCFFDQARTDDAKSHWL</sequence>
<evidence type="ECO:0000256" key="1">
    <source>
        <dbReference type="SAM" id="MobiDB-lite"/>
    </source>
</evidence>
<gene>
    <name evidence="2" type="ORF">C1SCF055_LOCUS37779</name>
</gene>
<reference evidence="2" key="1">
    <citation type="submission" date="2022-10" db="EMBL/GenBank/DDBJ databases">
        <authorList>
            <person name="Chen Y."/>
            <person name="Dougan E. K."/>
            <person name="Chan C."/>
            <person name="Rhodes N."/>
            <person name="Thang M."/>
        </authorList>
    </citation>
    <scope>NUCLEOTIDE SEQUENCE</scope>
</reference>
<evidence type="ECO:0000313" key="2">
    <source>
        <dbReference type="EMBL" id="CAI4012750.1"/>
    </source>
</evidence>
<dbReference type="AlphaFoldDB" id="A0A9P1DNA8"/>
<protein>
    <submittedName>
        <fullName evidence="3">Malate dehydrogenase 2, mitochondrial</fullName>
    </submittedName>
</protein>